<dbReference type="EMBL" id="FNYE01000013">
    <property type="protein sequence ID" value="SEJ56977.1"/>
    <property type="molecule type" value="Genomic_DNA"/>
</dbReference>
<accession>A0A1H6ZZ95</accession>
<evidence type="ECO:0000313" key="1">
    <source>
        <dbReference type="EMBL" id="SEJ56977.1"/>
    </source>
</evidence>
<dbReference type="RefSeq" id="WP_177200421.1">
    <property type="nucleotide sequence ID" value="NZ_FNYE01000013.1"/>
</dbReference>
<dbReference type="AlphaFoldDB" id="A0A1H6ZZ95"/>
<reference evidence="2" key="1">
    <citation type="submission" date="2016-10" db="EMBL/GenBank/DDBJ databases">
        <authorList>
            <person name="Varghese N."/>
            <person name="Submissions S."/>
        </authorList>
    </citation>
    <scope>NUCLEOTIDE SEQUENCE [LARGE SCALE GENOMIC DNA]</scope>
    <source>
        <strain evidence="2">LMG 26031</strain>
    </source>
</reference>
<evidence type="ECO:0000313" key="2">
    <source>
        <dbReference type="Proteomes" id="UP000198866"/>
    </source>
</evidence>
<name>A0A1H6ZZ95_9BURK</name>
<protein>
    <submittedName>
        <fullName evidence="1">Uncharacterized protein</fullName>
    </submittedName>
</protein>
<proteinExistence type="predicted"/>
<gene>
    <name evidence="1" type="ORF">SAMN05192539_101374</name>
</gene>
<keyword evidence="2" id="KW-1185">Reference proteome</keyword>
<dbReference type="Proteomes" id="UP000198866">
    <property type="component" value="Unassembled WGS sequence"/>
</dbReference>
<organism evidence="1 2">
    <name type="scientific">Paraburkholderia diazotrophica</name>
    <dbReference type="NCBI Taxonomy" id="667676"/>
    <lineage>
        <taxon>Bacteria</taxon>
        <taxon>Pseudomonadati</taxon>
        <taxon>Pseudomonadota</taxon>
        <taxon>Betaproteobacteria</taxon>
        <taxon>Burkholderiales</taxon>
        <taxon>Burkholderiaceae</taxon>
        <taxon>Paraburkholderia</taxon>
    </lineage>
</organism>
<sequence length="47" mass="5098">MSALTVIFCVWTLVALCAVFFIRGASARIEQPVGVKPAQPSRYSIAE</sequence>